<evidence type="ECO:0000313" key="2">
    <source>
        <dbReference type="Proteomes" id="UP000320239"/>
    </source>
</evidence>
<dbReference type="AlphaFoldDB" id="A0A561VLX7"/>
<dbReference type="Proteomes" id="UP000320239">
    <property type="component" value="Unassembled WGS sequence"/>
</dbReference>
<reference evidence="1 2" key="1">
    <citation type="submission" date="2019-06" db="EMBL/GenBank/DDBJ databases">
        <title>Sequencing the genomes of 1000 actinobacteria strains.</title>
        <authorList>
            <person name="Klenk H.-P."/>
        </authorList>
    </citation>
    <scope>NUCLEOTIDE SEQUENCE [LARGE SCALE GENOMIC DNA]</scope>
    <source>
        <strain evidence="1 2">DSM 43866</strain>
    </source>
</reference>
<name>A0A561VLX7_ACTTI</name>
<comment type="caution">
    <text evidence="1">The sequence shown here is derived from an EMBL/GenBank/DDBJ whole genome shotgun (WGS) entry which is preliminary data.</text>
</comment>
<evidence type="ECO:0000313" key="1">
    <source>
        <dbReference type="EMBL" id="TWG12600.1"/>
    </source>
</evidence>
<gene>
    <name evidence="1" type="ORF">FHX34_105467</name>
</gene>
<dbReference type="RefSeq" id="WP_164466011.1">
    <property type="nucleotide sequence ID" value="NZ_BOMX01000095.1"/>
</dbReference>
<accession>A0A561VLX7</accession>
<sequence length="45" mass="4814">MLVPHKAQTPPPVPTPDELKAWTIGAPLAKSELQVGLEALLGELR</sequence>
<protein>
    <submittedName>
        <fullName evidence="1">Uncharacterized protein</fullName>
    </submittedName>
</protein>
<dbReference type="EMBL" id="VIWY01000005">
    <property type="protein sequence ID" value="TWG12600.1"/>
    <property type="molecule type" value="Genomic_DNA"/>
</dbReference>
<organism evidence="1 2">
    <name type="scientific">Actinoplanes teichomyceticus</name>
    <dbReference type="NCBI Taxonomy" id="1867"/>
    <lineage>
        <taxon>Bacteria</taxon>
        <taxon>Bacillati</taxon>
        <taxon>Actinomycetota</taxon>
        <taxon>Actinomycetes</taxon>
        <taxon>Micromonosporales</taxon>
        <taxon>Micromonosporaceae</taxon>
        <taxon>Actinoplanes</taxon>
    </lineage>
</organism>
<keyword evidence="2" id="KW-1185">Reference proteome</keyword>
<proteinExistence type="predicted"/>